<protein>
    <recommendedName>
        <fullName evidence="2">histidine kinase</fullName>
        <ecNumber evidence="2">2.7.13.3</ecNumber>
    </recommendedName>
</protein>
<evidence type="ECO:0000313" key="7">
    <source>
        <dbReference type="Proteomes" id="UP001500503"/>
    </source>
</evidence>
<evidence type="ECO:0000256" key="1">
    <source>
        <dbReference type="ARBA" id="ARBA00000085"/>
    </source>
</evidence>
<dbReference type="SUPFAM" id="SSF55874">
    <property type="entry name" value="ATPase domain of HSP90 chaperone/DNA topoisomerase II/histidine kinase"/>
    <property type="match status" value="1"/>
</dbReference>
<dbReference type="PANTHER" id="PTHR24421">
    <property type="entry name" value="NITRATE/NITRITE SENSOR PROTEIN NARX-RELATED"/>
    <property type="match status" value="1"/>
</dbReference>
<comment type="caution">
    <text evidence="6">The sequence shown here is derived from an EMBL/GenBank/DDBJ whole genome shotgun (WGS) entry which is preliminary data.</text>
</comment>
<evidence type="ECO:0000313" key="6">
    <source>
        <dbReference type="EMBL" id="GAA4488169.1"/>
    </source>
</evidence>
<dbReference type="Gene3D" id="3.30.565.10">
    <property type="entry name" value="Histidine kinase-like ATPase, C-terminal domain"/>
    <property type="match status" value="2"/>
</dbReference>
<comment type="catalytic activity">
    <reaction evidence="1">
        <text>ATP + protein L-histidine = ADP + protein N-phospho-L-histidine.</text>
        <dbReference type="EC" id="2.7.13.3"/>
    </reaction>
</comment>
<organism evidence="6 7">
    <name type="scientific">Actinoallomurus oryzae</name>
    <dbReference type="NCBI Taxonomy" id="502180"/>
    <lineage>
        <taxon>Bacteria</taxon>
        <taxon>Bacillati</taxon>
        <taxon>Actinomycetota</taxon>
        <taxon>Actinomycetes</taxon>
        <taxon>Streptosporangiales</taxon>
        <taxon>Thermomonosporaceae</taxon>
        <taxon>Actinoallomurus</taxon>
    </lineage>
</organism>
<evidence type="ECO:0000256" key="2">
    <source>
        <dbReference type="ARBA" id="ARBA00012438"/>
    </source>
</evidence>
<keyword evidence="5" id="KW-0902">Two-component regulatory system</keyword>
<keyword evidence="3" id="KW-0808">Transferase</keyword>
<dbReference type="EMBL" id="BAABHF010000013">
    <property type="protein sequence ID" value="GAA4488169.1"/>
    <property type="molecule type" value="Genomic_DNA"/>
</dbReference>
<dbReference type="EC" id="2.7.13.3" evidence="2"/>
<reference evidence="7" key="1">
    <citation type="journal article" date="2019" name="Int. J. Syst. Evol. Microbiol.">
        <title>The Global Catalogue of Microorganisms (GCM) 10K type strain sequencing project: providing services to taxonomists for standard genome sequencing and annotation.</title>
        <authorList>
            <consortium name="The Broad Institute Genomics Platform"/>
            <consortium name="The Broad Institute Genome Sequencing Center for Infectious Disease"/>
            <person name="Wu L."/>
            <person name="Ma J."/>
        </authorList>
    </citation>
    <scope>NUCLEOTIDE SEQUENCE [LARGE SCALE GENOMIC DNA]</scope>
    <source>
        <strain evidence="7">JCM 17933</strain>
    </source>
</reference>
<evidence type="ECO:0000256" key="5">
    <source>
        <dbReference type="ARBA" id="ARBA00023012"/>
    </source>
</evidence>
<evidence type="ECO:0000256" key="3">
    <source>
        <dbReference type="ARBA" id="ARBA00022679"/>
    </source>
</evidence>
<proteinExistence type="predicted"/>
<sequence>MVGTGYAAGFREGVSVRVLIAVSGFREGVSVRVLIHHGGGCGFVGMRERVEALGGTLAAGSGAGVGWSVRVNGSRPSAAPSSLVRGRGSVGRRGLRCRFPRGRERARPDRRVREGVSVRVLIHYGSRYGLVGMRERVEALGGTLVAAPGAGVGWSVRVTLPVFGRA</sequence>
<name>A0ABP8PKQ2_9ACTN</name>
<keyword evidence="7" id="KW-1185">Reference proteome</keyword>
<evidence type="ECO:0000256" key="4">
    <source>
        <dbReference type="ARBA" id="ARBA00022777"/>
    </source>
</evidence>
<accession>A0ABP8PKQ2</accession>
<dbReference type="Proteomes" id="UP001500503">
    <property type="component" value="Unassembled WGS sequence"/>
</dbReference>
<gene>
    <name evidence="6" type="ORF">GCM10023191_017140</name>
</gene>
<dbReference type="InterPro" id="IPR036890">
    <property type="entry name" value="HATPase_C_sf"/>
</dbReference>
<keyword evidence="4" id="KW-0418">Kinase</keyword>
<dbReference type="PANTHER" id="PTHR24421:SF10">
    <property type="entry name" value="NITRATE_NITRITE SENSOR PROTEIN NARQ"/>
    <property type="match status" value="1"/>
</dbReference>
<dbReference type="InterPro" id="IPR050482">
    <property type="entry name" value="Sensor_HK_TwoCompSys"/>
</dbReference>